<sequence>MGVLSFLGRENIVKRDLNNVSVVIFYFLICFICFLEQCK</sequence>
<keyword evidence="1" id="KW-0472">Membrane</keyword>
<evidence type="ECO:0000313" key="2">
    <source>
        <dbReference type="EMBL" id="ACY83186.1"/>
    </source>
</evidence>
<dbReference type="Proteomes" id="UP000002634">
    <property type="component" value="Chromosome"/>
</dbReference>
<accession>A0AAU8P127</accession>
<feature type="transmembrane region" description="Helical" evidence="1">
    <location>
        <begin position="20"/>
        <end position="38"/>
    </location>
</feature>
<organism evidence="2 3">
    <name type="scientific">Edwardsiella piscicida</name>
    <dbReference type="NCBI Taxonomy" id="1263550"/>
    <lineage>
        <taxon>Bacteria</taxon>
        <taxon>Pseudomonadati</taxon>
        <taxon>Pseudomonadota</taxon>
        <taxon>Gammaproteobacteria</taxon>
        <taxon>Enterobacterales</taxon>
        <taxon>Hafniaceae</taxon>
        <taxon>Edwardsiella</taxon>
    </lineage>
</organism>
<gene>
    <name evidence="2" type="ordered locus">ETAE_0339</name>
</gene>
<reference evidence="2 3" key="1">
    <citation type="journal article" date="2009" name="PLoS ONE">
        <title>Genome sequence of the versatile fish pathogen Edwardsiella tarda provides insights into its adaptation to broad host ranges and intracellular niches.</title>
        <authorList>
            <person name="Wang Q."/>
            <person name="Yang M."/>
            <person name="Xiao J."/>
            <person name="Wu H."/>
            <person name="Wang X."/>
            <person name="Lv Y."/>
            <person name="Xu L."/>
            <person name="Zheng H."/>
            <person name="Wang S."/>
            <person name="Zhao G."/>
            <person name="Liu Q."/>
            <person name="Zhang Y."/>
        </authorList>
    </citation>
    <scope>NUCLEOTIDE SEQUENCE [LARGE SCALE GENOMIC DNA]</scope>
    <source>
        <strain evidence="3">EIB202 / CCTCC M208068</strain>
    </source>
</reference>
<dbReference type="AlphaFoldDB" id="A0AAU8P127"/>
<keyword evidence="1" id="KW-1133">Transmembrane helix</keyword>
<dbReference type="EMBL" id="CP001135">
    <property type="protein sequence ID" value="ACY83186.1"/>
    <property type="molecule type" value="Genomic_DNA"/>
</dbReference>
<dbReference type="KEGG" id="etr:ETAE_0339"/>
<evidence type="ECO:0000313" key="3">
    <source>
        <dbReference type="Proteomes" id="UP000002634"/>
    </source>
</evidence>
<keyword evidence="1" id="KW-0812">Transmembrane</keyword>
<evidence type="ECO:0000256" key="1">
    <source>
        <dbReference type="SAM" id="Phobius"/>
    </source>
</evidence>
<name>A0AAU8P127_EDWPI</name>
<keyword evidence="3" id="KW-1185">Reference proteome</keyword>
<proteinExistence type="predicted"/>
<protein>
    <submittedName>
        <fullName evidence="2">Uncharacterized protein</fullName>
    </submittedName>
</protein>